<proteinExistence type="predicted"/>
<accession>A0A2N1M5I7</accession>
<organism evidence="2 3">
    <name type="scientific">Rhizophagus irregularis</name>
    <dbReference type="NCBI Taxonomy" id="588596"/>
    <lineage>
        <taxon>Eukaryota</taxon>
        <taxon>Fungi</taxon>
        <taxon>Fungi incertae sedis</taxon>
        <taxon>Mucoromycota</taxon>
        <taxon>Glomeromycotina</taxon>
        <taxon>Glomeromycetes</taxon>
        <taxon>Glomerales</taxon>
        <taxon>Glomeraceae</taxon>
        <taxon>Rhizophagus</taxon>
    </lineage>
</organism>
<evidence type="ECO:0000313" key="2">
    <source>
        <dbReference type="EMBL" id="PKK56902.1"/>
    </source>
</evidence>
<dbReference type="EMBL" id="LLXL01004987">
    <property type="protein sequence ID" value="PKK56902.1"/>
    <property type="molecule type" value="Genomic_DNA"/>
</dbReference>
<dbReference type="Proteomes" id="UP000233469">
    <property type="component" value="Unassembled WGS sequence"/>
</dbReference>
<dbReference type="AlphaFoldDB" id="A0A2N1M5I7"/>
<protein>
    <submittedName>
        <fullName evidence="2">Uncharacterized protein</fullName>
    </submittedName>
</protein>
<name>A0A2N1M5I7_9GLOM</name>
<reference evidence="2 3" key="2">
    <citation type="submission" date="2017-10" db="EMBL/GenBank/DDBJ databases">
        <title>Extensive intraspecific genome diversity in a model arbuscular mycorrhizal fungus.</title>
        <authorList>
            <person name="Chen E.C.H."/>
            <person name="Morin E."/>
            <person name="Baudet D."/>
            <person name="Noel J."/>
            <person name="Ndikumana S."/>
            <person name="Charron P."/>
            <person name="St-Onge C."/>
            <person name="Giorgi J."/>
            <person name="Grigoriev I.V."/>
            <person name="Roux C."/>
            <person name="Martin F.M."/>
            <person name="Corradi N."/>
        </authorList>
    </citation>
    <scope>NUCLEOTIDE SEQUENCE [LARGE SCALE GENOMIC DNA]</scope>
    <source>
        <strain evidence="2 3">C2</strain>
    </source>
</reference>
<sequence length="49" mass="5531">MDHEYDANELLTEDDDEASEVSGDNDHNLSEDKVCYQSDSLINSQIIVN</sequence>
<comment type="caution">
    <text evidence="2">The sequence shown here is derived from an EMBL/GenBank/DDBJ whole genome shotgun (WGS) entry which is preliminary data.</text>
</comment>
<evidence type="ECO:0000313" key="3">
    <source>
        <dbReference type="Proteomes" id="UP000233469"/>
    </source>
</evidence>
<gene>
    <name evidence="2" type="ORF">RhiirC2_799077</name>
</gene>
<reference evidence="2 3" key="1">
    <citation type="submission" date="2016-04" db="EMBL/GenBank/DDBJ databases">
        <title>Genome analyses suggest a sexual origin of heterokaryosis in a supposedly ancient asexual fungus.</title>
        <authorList>
            <person name="Ropars J."/>
            <person name="Sedzielewska K."/>
            <person name="Noel J."/>
            <person name="Charron P."/>
            <person name="Farinelli L."/>
            <person name="Marton T."/>
            <person name="Kruger M."/>
            <person name="Pelin A."/>
            <person name="Brachmann A."/>
            <person name="Corradi N."/>
        </authorList>
    </citation>
    <scope>NUCLEOTIDE SEQUENCE [LARGE SCALE GENOMIC DNA]</scope>
    <source>
        <strain evidence="2 3">C2</strain>
    </source>
</reference>
<feature type="region of interest" description="Disordered" evidence="1">
    <location>
        <begin position="1"/>
        <end position="32"/>
    </location>
</feature>
<evidence type="ECO:0000256" key="1">
    <source>
        <dbReference type="SAM" id="MobiDB-lite"/>
    </source>
</evidence>